<dbReference type="NCBIfam" id="TIGR02532">
    <property type="entry name" value="IV_pilin_GFxxxE"/>
    <property type="match status" value="1"/>
</dbReference>
<accession>A0A1Y4QKC2</accession>
<proteinExistence type="predicted"/>
<dbReference type="Pfam" id="PF07963">
    <property type="entry name" value="N_methyl"/>
    <property type="match status" value="1"/>
</dbReference>
<keyword evidence="1" id="KW-0472">Membrane</keyword>
<dbReference type="EMBL" id="NFLB01000004">
    <property type="protein sequence ID" value="OUQ05718.1"/>
    <property type="molecule type" value="Genomic_DNA"/>
</dbReference>
<dbReference type="AlphaFoldDB" id="A0A1Y4QKC2"/>
<name>A0A1Y4QKC2_9FIRM</name>
<keyword evidence="1" id="KW-0812">Transmembrane</keyword>
<dbReference type="PROSITE" id="PS00409">
    <property type="entry name" value="PROKAR_NTER_METHYL"/>
    <property type="match status" value="1"/>
</dbReference>
<dbReference type="Proteomes" id="UP000196258">
    <property type="component" value="Unassembled WGS sequence"/>
</dbReference>
<keyword evidence="1" id="KW-1133">Transmembrane helix</keyword>
<sequence>MLNNRGFTLIEVIFSISVIIILSLFTLSYARLSPVHLSIEQQCNQVISLLQDAKTQALLNHQKIDIIIENNQISYNSGNQHVLKLDENYYFENSFELYFNKNGNINSGNTLKLCDKHTCKSIVFNVGSGAFYVKE</sequence>
<dbReference type="InterPro" id="IPR016785">
    <property type="entry name" value="ComGD"/>
</dbReference>
<gene>
    <name evidence="2" type="ORF">B5E91_04705</name>
</gene>
<comment type="caution">
    <text evidence="2">The sequence shown here is derived from an EMBL/GenBank/DDBJ whole genome shotgun (WGS) entry which is preliminary data.</text>
</comment>
<feature type="transmembrane region" description="Helical" evidence="1">
    <location>
        <begin position="12"/>
        <end position="32"/>
    </location>
</feature>
<organism evidence="2 3">
    <name type="scientific">Thomasclavelia spiroformis</name>
    <dbReference type="NCBI Taxonomy" id="29348"/>
    <lineage>
        <taxon>Bacteria</taxon>
        <taxon>Bacillati</taxon>
        <taxon>Bacillota</taxon>
        <taxon>Erysipelotrichia</taxon>
        <taxon>Erysipelotrichales</taxon>
        <taxon>Coprobacillaceae</taxon>
        <taxon>Thomasclavelia</taxon>
    </lineage>
</organism>
<dbReference type="PIRSF" id="PIRSF021292">
    <property type="entry name" value="Competence_ComGD"/>
    <property type="match status" value="1"/>
</dbReference>
<dbReference type="RefSeq" id="WP_087255647.1">
    <property type="nucleotide sequence ID" value="NZ_NFLB01000004.1"/>
</dbReference>
<dbReference type="InterPro" id="IPR012902">
    <property type="entry name" value="N_methyl_site"/>
</dbReference>
<dbReference type="GO" id="GO:0030420">
    <property type="term" value="P:establishment of competence for transformation"/>
    <property type="evidence" value="ECO:0007669"/>
    <property type="project" value="InterPro"/>
</dbReference>
<protein>
    <submittedName>
        <fullName evidence="2">Prepilin-type cleavage/methylation domain-containing protein</fullName>
    </submittedName>
</protein>
<evidence type="ECO:0000313" key="2">
    <source>
        <dbReference type="EMBL" id="OUQ05718.1"/>
    </source>
</evidence>
<evidence type="ECO:0000313" key="3">
    <source>
        <dbReference type="Proteomes" id="UP000196258"/>
    </source>
</evidence>
<evidence type="ECO:0000256" key="1">
    <source>
        <dbReference type="SAM" id="Phobius"/>
    </source>
</evidence>
<reference evidence="3" key="1">
    <citation type="submission" date="2017-04" db="EMBL/GenBank/DDBJ databases">
        <title>Function of individual gut microbiota members based on whole genome sequencing of pure cultures obtained from chicken caecum.</title>
        <authorList>
            <person name="Medvecky M."/>
            <person name="Cejkova D."/>
            <person name="Polansky O."/>
            <person name="Karasova D."/>
            <person name="Kubasova T."/>
            <person name="Cizek A."/>
            <person name="Rychlik I."/>
        </authorList>
    </citation>
    <scope>NUCLEOTIDE SEQUENCE [LARGE SCALE GENOMIC DNA]</scope>
    <source>
        <strain evidence="3">An149</strain>
    </source>
</reference>